<dbReference type="EMBL" id="PPCV01000006">
    <property type="protein sequence ID" value="RXW31778.1"/>
    <property type="molecule type" value="Genomic_DNA"/>
</dbReference>
<dbReference type="InterPro" id="IPR004711">
    <property type="entry name" value="Benzoate_Transporter"/>
</dbReference>
<evidence type="ECO:0000313" key="4">
    <source>
        <dbReference type="Proteomes" id="UP000290624"/>
    </source>
</evidence>
<feature type="transmembrane region" description="Helical" evidence="2">
    <location>
        <begin position="218"/>
        <end position="236"/>
    </location>
</feature>
<dbReference type="NCBIfam" id="TIGR00843">
    <property type="entry name" value="benE"/>
    <property type="match status" value="1"/>
</dbReference>
<evidence type="ECO:0000256" key="2">
    <source>
        <dbReference type="SAM" id="Phobius"/>
    </source>
</evidence>
<feature type="transmembrane region" description="Helical" evidence="2">
    <location>
        <begin position="188"/>
        <end position="211"/>
    </location>
</feature>
<feature type="transmembrane region" description="Helical" evidence="2">
    <location>
        <begin position="112"/>
        <end position="131"/>
    </location>
</feature>
<keyword evidence="2" id="KW-0812">Transmembrane</keyword>
<evidence type="ECO:0000256" key="1">
    <source>
        <dbReference type="SAM" id="MobiDB-lite"/>
    </source>
</evidence>
<feature type="transmembrane region" description="Helical" evidence="2">
    <location>
        <begin position="36"/>
        <end position="54"/>
    </location>
</feature>
<feature type="transmembrane region" description="Helical" evidence="2">
    <location>
        <begin position="242"/>
        <end position="266"/>
    </location>
</feature>
<accession>A0A4V1Q792</accession>
<comment type="caution">
    <text evidence="3">The sequence shown here is derived from an EMBL/GenBank/DDBJ whole genome shotgun (WGS) entry which is preliminary data.</text>
</comment>
<keyword evidence="2" id="KW-1133">Transmembrane helix</keyword>
<feature type="compositionally biased region" description="Basic and acidic residues" evidence="1">
    <location>
        <begin position="384"/>
        <end position="400"/>
    </location>
</feature>
<sequence>MAGVVTAVVGFTSSFAVVLAGLAAMGASPAQSASGLIALCVTMGVACIGLSWWSRSPITVAWSTPGAALLASAPTPAHGFASAVGAFVVCGALLTLTGLVPALARLVRAIPTSIASAMLAGVLLSLCAAPFRDIPTSPAAIGVVLVTWVVLARFAPRWAVRGALVAALVALGFSGAFAQADWSGALPALVWVTPTFDVATAIAIGLPLYLVTMTSQNIPGVAVLASFGYTTPWRAAIGGTGLGSMLGALFGGHAINLAAISAALAAGPEAGEDRKARWVAGVSAGVVYLLVGLGAGVIVAVAGAAPLGVFTAVAAVGLIGSLLGSLQQALADPHHRVAALVTVVVATSGIVVAGIGSAFWSLAAGCVVAWIQGVGVRPSPPGAKDARPGSDVSAERPARG</sequence>
<dbReference type="OrthoDB" id="9813854at2"/>
<proteinExistence type="predicted"/>
<feature type="transmembrane region" description="Helical" evidence="2">
    <location>
        <begin position="137"/>
        <end position="155"/>
    </location>
</feature>
<keyword evidence="4" id="KW-1185">Reference proteome</keyword>
<feature type="region of interest" description="Disordered" evidence="1">
    <location>
        <begin position="378"/>
        <end position="400"/>
    </location>
</feature>
<dbReference type="GO" id="GO:0005886">
    <property type="term" value="C:plasma membrane"/>
    <property type="evidence" value="ECO:0007669"/>
    <property type="project" value="TreeGrafter"/>
</dbReference>
<dbReference type="PANTHER" id="PTHR30199">
    <property type="entry name" value="MFS FAMILY TRANSPORTER, PREDICTED SUBSTRATE BENZOATE"/>
    <property type="match status" value="1"/>
</dbReference>
<reference evidence="3 4" key="1">
    <citation type="submission" date="2018-01" db="EMBL/GenBank/DDBJ databases">
        <title>Lactibacter flavus gen. nov., sp. nov., a novel bacterium of the family Propionibacteriaceae isolated from raw milk and dairy products.</title>
        <authorList>
            <person name="Wenning M."/>
            <person name="Breitenwieser F."/>
            <person name="Huptas C."/>
            <person name="von Neubeck M."/>
            <person name="Busse H.-J."/>
            <person name="Scherer S."/>
        </authorList>
    </citation>
    <scope>NUCLEOTIDE SEQUENCE [LARGE SCALE GENOMIC DNA]</scope>
    <source>
        <strain evidence="3 4">VG341</strain>
    </source>
</reference>
<dbReference type="Proteomes" id="UP000290624">
    <property type="component" value="Unassembled WGS sequence"/>
</dbReference>
<dbReference type="PANTHER" id="PTHR30199:SF0">
    <property type="entry name" value="INNER MEMBRANE PROTEIN YDCO"/>
    <property type="match status" value="1"/>
</dbReference>
<gene>
    <name evidence="3" type="ORF">C1706_09420</name>
</gene>
<feature type="transmembrane region" description="Helical" evidence="2">
    <location>
        <begin position="338"/>
        <end position="371"/>
    </location>
</feature>
<keyword evidence="2" id="KW-0472">Membrane</keyword>
<dbReference type="Pfam" id="PF03594">
    <property type="entry name" value="BenE"/>
    <property type="match status" value="1"/>
</dbReference>
<protein>
    <submittedName>
        <fullName evidence="3">Benzoate transporter</fullName>
    </submittedName>
</protein>
<dbReference type="GO" id="GO:0042925">
    <property type="term" value="F:benzoate transmembrane transporter activity"/>
    <property type="evidence" value="ECO:0007669"/>
    <property type="project" value="InterPro"/>
</dbReference>
<feature type="transmembrane region" description="Helical" evidence="2">
    <location>
        <begin position="79"/>
        <end position="100"/>
    </location>
</feature>
<feature type="transmembrane region" description="Helical" evidence="2">
    <location>
        <begin position="6"/>
        <end position="24"/>
    </location>
</feature>
<name>A0A4V1Q792_9ACTN</name>
<organism evidence="3 4">
    <name type="scientific">Propioniciclava flava</name>
    <dbReference type="NCBI Taxonomy" id="2072026"/>
    <lineage>
        <taxon>Bacteria</taxon>
        <taxon>Bacillati</taxon>
        <taxon>Actinomycetota</taxon>
        <taxon>Actinomycetes</taxon>
        <taxon>Propionibacteriales</taxon>
        <taxon>Propionibacteriaceae</taxon>
        <taxon>Propioniciclava</taxon>
    </lineage>
</organism>
<feature type="transmembrane region" description="Helical" evidence="2">
    <location>
        <begin position="278"/>
        <end position="301"/>
    </location>
</feature>
<feature type="transmembrane region" description="Helical" evidence="2">
    <location>
        <begin position="162"/>
        <end position="182"/>
    </location>
</feature>
<feature type="transmembrane region" description="Helical" evidence="2">
    <location>
        <begin position="307"/>
        <end position="326"/>
    </location>
</feature>
<evidence type="ECO:0000313" key="3">
    <source>
        <dbReference type="EMBL" id="RXW31778.1"/>
    </source>
</evidence>
<dbReference type="AlphaFoldDB" id="A0A4V1Q792"/>